<organism evidence="2 3">
    <name type="scientific">Characodon lateralis</name>
    <dbReference type="NCBI Taxonomy" id="208331"/>
    <lineage>
        <taxon>Eukaryota</taxon>
        <taxon>Metazoa</taxon>
        <taxon>Chordata</taxon>
        <taxon>Craniata</taxon>
        <taxon>Vertebrata</taxon>
        <taxon>Euteleostomi</taxon>
        <taxon>Actinopterygii</taxon>
        <taxon>Neopterygii</taxon>
        <taxon>Teleostei</taxon>
        <taxon>Neoteleostei</taxon>
        <taxon>Acanthomorphata</taxon>
        <taxon>Ovalentaria</taxon>
        <taxon>Atherinomorphae</taxon>
        <taxon>Cyprinodontiformes</taxon>
        <taxon>Goodeidae</taxon>
        <taxon>Characodon</taxon>
    </lineage>
</organism>
<protein>
    <submittedName>
        <fullName evidence="2">Uncharacterized protein</fullName>
    </submittedName>
</protein>
<feature type="region of interest" description="Disordered" evidence="1">
    <location>
        <begin position="1"/>
        <end position="67"/>
    </location>
</feature>
<evidence type="ECO:0000313" key="3">
    <source>
        <dbReference type="Proteomes" id="UP001352852"/>
    </source>
</evidence>
<feature type="compositionally biased region" description="Polar residues" evidence="1">
    <location>
        <begin position="7"/>
        <end position="17"/>
    </location>
</feature>
<accession>A0ABU7F3Y6</accession>
<gene>
    <name evidence="2" type="ORF">CHARACLAT_017903</name>
</gene>
<proteinExistence type="predicted"/>
<reference evidence="2 3" key="1">
    <citation type="submission" date="2021-06" db="EMBL/GenBank/DDBJ databases">
        <authorList>
            <person name="Palmer J.M."/>
        </authorList>
    </citation>
    <scope>NUCLEOTIDE SEQUENCE [LARGE SCALE GENOMIC DNA]</scope>
    <source>
        <strain evidence="2 3">CL_MEX2019</strain>
        <tissue evidence="2">Muscle</tissue>
    </source>
</reference>
<name>A0ABU7F3Y6_9TELE</name>
<comment type="caution">
    <text evidence="2">The sequence shown here is derived from an EMBL/GenBank/DDBJ whole genome shotgun (WGS) entry which is preliminary data.</text>
</comment>
<dbReference type="EMBL" id="JAHUTJ010075308">
    <property type="protein sequence ID" value="MED6294132.1"/>
    <property type="molecule type" value="Genomic_DNA"/>
</dbReference>
<evidence type="ECO:0000313" key="2">
    <source>
        <dbReference type="EMBL" id="MED6294132.1"/>
    </source>
</evidence>
<keyword evidence="3" id="KW-1185">Reference proteome</keyword>
<dbReference type="Proteomes" id="UP001352852">
    <property type="component" value="Unassembled WGS sequence"/>
</dbReference>
<feature type="compositionally biased region" description="Basic and acidic residues" evidence="1">
    <location>
        <begin position="23"/>
        <end position="35"/>
    </location>
</feature>
<sequence length="77" mass="8336">MEVYICKQSTAHSSSKGQVDPAPEDRKSPRQPDIKHHPRPAIQPTQKFAAASGSMNKANSDGESGLPCLLPLSRLKL</sequence>
<feature type="compositionally biased region" description="Polar residues" evidence="1">
    <location>
        <begin position="53"/>
        <end position="62"/>
    </location>
</feature>
<evidence type="ECO:0000256" key="1">
    <source>
        <dbReference type="SAM" id="MobiDB-lite"/>
    </source>
</evidence>